<reference evidence="2 3" key="1">
    <citation type="submission" date="2012-01" db="EMBL/GenBank/DDBJ databases">
        <title>Complete sequence of chromosome of Clostridium pasteurianum BC1.</title>
        <authorList>
            <consortium name="US DOE Joint Genome Institute"/>
            <person name="Lucas S."/>
            <person name="Han J."/>
            <person name="Lapidus A."/>
            <person name="Cheng J.-F."/>
            <person name="Goodwin L."/>
            <person name="Pitluck S."/>
            <person name="Peters L."/>
            <person name="Mikhailova N."/>
            <person name="Teshima H."/>
            <person name="Detter J.C."/>
            <person name="Han C."/>
            <person name="Tapia R."/>
            <person name="Land M."/>
            <person name="Hauser L."/>
            <person name="Kyrpides N."/>
            <person name="Ivanova N."/>
            <person name="Pagani I."/>
            <person name="Dunn J."/>
            <person name="Taghavi S."/>
            <person name="Francis A."/>
            <person name="van der Lelie D."/>
            <person name="Woyke T."/>
        </authorList>
    </citation>
    <scope>NUCLEOTIDE SEQUENCE [LARGE SCALE GENOMIC DNA]</scope>
    <source>
        <strain evidence="2 3">BC1</strain>
    </source>
</reference>
<dbReference type="GO" id="GO:0016491">
    <property type="term" value="F:oxidoreductase activity"/>
    <property type="evidence" value="ECO:0007669"/>
    <property type="project" value="InterPro"/>
</dbReference>
<keyword evidence="3" id="KW-1185">Reference proteome</keyword>
<dbReference type="SUPFAM" id="SSF53807">
    <property type="entry name" value="Helical backbone' metal receptor"/>
    <property type="match status" value="1"/>
</dbReference>
<gene>
    <name evidence="2" type="ORF">Clopa_1025</name>
</gene>
<dbReference type="Proteomes" id="UP000013523">
    <property type="component" value="Chromosome"/>
</dbReference>
<evidence type="ECO:0000313" key="2">
    <source>
        <dbReference type="EMBL" id="AGK96034.1"/>
    </source>
</evidence>
<dbReference type="PATRIC" id="fig|86416.3.peg.1018"/>
<evidence type="ECO:0000313" key="3">
    <source>
        <dbReference type="Proteomes" id="UP000013523"/>
    </source>
</evidence>
<dbReference type="AlphaFoldDB" id="R4K6C1"/>
<dbReference type="STRING" id="86416.Clopa_1025"/>
<protein>
    <submittedName>
        <fullName evidence="2">Nitrogenase molybdenum-iron protein, alpha and beta chains</fullName>
    </submittedName>
</protein>
<dbReference type="HOGENOM" id="CLU_025876_4_0_9"/>
<evidence type="ECO:0000259" key="1">
    <source>
        <dbReference type="Pfam" id="PF00148"/>
    </source>
</evidence>
<dbReference type="eggNOG" id="COG2710">
    <property type="taxonomic scope" value="Bacteria"/>
</dbReference>
<dbReference type="RefSeq" id="WP_015614357.1">
    <property type="nucleotide sequence ID" value="NC_021182.1"/>
</dbReference>
<proteinExistence type="predicted"/>
<sequence length="444" mass="49407">MAEIIEQPRYVCAIGAQQTVLAINKAIPILNSGPGGSEKVFSGVSLDAGDAGYQGTGYAGGTAVSCTNSSEKEVVFGEEDRLREVIDGTLKILKGDLFVVMTGCTSDIIGDDVGQVVSKYQKEGVPIVYAETGGFKGTNYVGHELVIEAIINQFIGDVQPKVKKSLVNVWSSVPYQDPFWAGNLAEIKRLLEGIGLKVNILFGPKSKGVEEWKTIPNAEFNIVLSPWVGLKTAKLLKNKYGTPYLYHPILPIGAKQTTEFLREVVGFGNLDKNKAEDFIREEEKNYYYYLGRSADFFLEFRYGLFHRFFTITDSFYALGINKFLIKELGLVPGQQYITEDTPKEHQESIRNEFENSSKAVSAEVIFETDGGKIHEGIRNYDHKNHKPLIIGSFWDKDIVSELKGYELDISIPILNSLILDKNYVGYSGALTLTEDIYNSILHVY</sequence>
<dbReference type="InterPro" id="IPR000510">
    <property type="entry name" value="Nase/OxRdtase_comp1"/>
</dbReference>
<accession>R4K6C1</accession>
<dbReference type="Gene3D" id="3.40.50.1980">
    <property type="entry name" value="Nitrogenase molybdenum iron protein domain"/>
    <property type="match status" value="3"/>
</dbReference>
<dbReference type="OrthoDB" id="9802175at2"/>
<dbReference type="PANTHER" id="PTHR42956">
    <property type="entry name" value="NITROGENASE IRON-MOLYBDENUM COFACTOR BIOSYNTHESIS PROTEIN NIFE"/>
    <property type="match status" value="1"/>
</dbReference>
<dbReference type="Pfam" id="PF00148">
    <property type="entry name" value="Oxidored_nitro"/>
    <property type="match status" value="1"/>
</dbReference>
<dbReference type="PANTHER" id="PTHR42956:SF1">
    <property type="entry name" value="NITROGENASE IRON-MOLYBDENUM COFACTOR BIOSYNTHESIS PROTEIN NIFE"/>
    <property type="match status" value="1"/>
</dbReference>
<dbReference type="KEGG" id="cpas:Clopa_1025"/>
<dbReference type="InterPro" id="IPR049939">
    <property type="entry name" value="NifE-like"/>
</dbReference>
<name>R4K6C1_CLOPA</name>
<dbReference type="EMBL" id="CP003261">
    <property type="protein sequence ID" value="AGK96034.1"/>
    <property type="molecule type" value="Genomic_DNA"/>
</dbReference>
<organism evidence="2 3">
    <name type="scientific">Clostridium pasteurianum BC1</name>
    <dbReference type="NCBI Taxonomy" id="86416"/>
    <lineage>
        <taxon>Bacteria</taxon>
        <taxon>Bacillati</taxon>
        <taxon>Bacillota</taxon>
        <taxon>Clostridia</taxon>
        <taxon>Eubacteriales</taxon>
        <taxon>Clostridiaceae</taxon>
        <taxon>Clostridium</taxon>
    </lineage>
</organism>
<feature type="domain" description="Nitrogenase/oxidoreductase component 1" evidence="1">
    <location>
        <begin position="14"/>
        <end position="440"/>
    </location>
</feature>